<evidence type="ECO:0000256" key="1">
    <source>
        <dbReference type="ARBA" id="ARBA00007867"/>
    </source>
</evidence>
<dbReference type="NCBIfam" id="NF037959">
    <property type="entry name" value="MFS_SpdSyn"/>
    <property type="match status" value="1"/>
</dbReference>
<comment type="similarity">
    <text evidence="1">Belongs to the spermidine/spermine synthase family.</text>
</comment>
<evidence type="ECO:0000259" key="6">
    <source>
        <dbReference type="PROSITE" id="PS51006"/>
    </source>
</evidence>
<evidence type="ECO:0000313" key="7">
    <source>
        <dbReference type="EMBL" id="NHZ79901.1"/>
    </source>
</evidence>
<dbReference type="Proteomes" id="UP000621455">
    <property type="component" value="Unassembled WGS sequence"/>
</dbReference>
<dbReference type="GO" id="GO:0016740">
    <property type="term" value="F:transferase activity"/>
    <property type="evidence" value="ECO:0007669"/>
    <property type="project" value="UniProtKB-KW"/>
</dbReference>
<dbReference type="PROSITE" id="PS51006">
    <property type="entry name" value="PABS_2"/>
    <property type="match status" value="1"/>
</dbReference>
<evidence type="ECO:0000256" key="2">
    <source>
        <dbReference type="ARBA" id="ARBA00022679"/>
    </source>
</evidence>
<dbReference type="PANTHER" id="PTHR43317:SF11">
    <property type="entry name" value="POLYAMINE AMINOPROPYLTRANSFERASE 2"/>
    <property type="match status" value="1"/>
</dbReference>
<keyword evidence="2 4" id="KW-0808">Transferase</keyword>
<evidence type="ECO:0000256" key="4">
    <source>
        <dbReference type="PROSITE-ProRule" id="PRU00354"/>
    </source>
</evidence>
<sequence>MPPLTDQPLPPSPASAPARGAPLVQTCGDRRTLEFLPGDVQSEMRLSRPEALVLAYCRAIMCFALFVPRPRAIVMVGLGGGSLAKFCYRHFPQARITVIELRADVIALREQFCVPPDDARFSVVHADAVDWLAAAPACADVLLIDGFDTAGLPPALGTARFYGDCRAALRDGGVLVANIFSYDPRYAGMLARLRLMFNERVCWFERSAGNNRILFAVKAPARLDPAQPLPRALRLQRWVARRQGLGSSLLNRLLARAVVAWLQHPFKPSK</sequence>
<dbReference type="SUPFAM" id="SSF53335">
    <property type="entry name" value="S-adenosyl-L-methionine-dependent methyltransferases"/>
    <property type="match status" value="1"/>
</dbReference>
<evidence type="ECO:0000256" key="3">
    <source>
        <dbReference type="ARBA" id="ARBA00023115"/>
    </source>
</evidence>
<reference evidence="7 8" key="1">
    <citation type="submission" date="2019-10" db="EMBL/GenBank/DDBJ databases">
        <title>Taxonomy of Antarctic Massilia spp.: description of Massilia rubra sp. nov., Massilia aquatica sp. nov., Massilia mucilaginosa sp. nov., Massilia frigida sp. nov. isolated from streams, lakes and regoliths.</title>
        <authorList>
            <person name="Holochova P."/>
            <person name="Sedlacek I."/>
            <person name="Kralova S."/>
            <person name="Maslanova I."/>
            <person name="Busse H.-J."/>
            <person name="Stankova E."/>
            <person name="Vrbovska V."/>
            <person name="Kovarovic V."/>
            <person name="Bartak M."/>
            <person name="Svec P."/>
            <person name="Pantucek R."/>
        </authorList>
    </citation>
    <scope>NUCLEOTIDE SEQUENCE [LARGE SCALE GENOMIC DNA]</scope>
    <source>
        <strain evidence="7 8">CCM 8695</strain>
    </source>
</reference>
<accession>A0ABX0N9H7</accession>
<keyword evidence="8" id="KW-1185">Reference proteome</keyword>
<feature type="domain" description="PABS" evidence="6">
    <location>
        <begin position="1"/>
        <end position="225"/>
    </location>
</feature>
<dbReference type="Pfam" id="PF01564">
    <property type="entry name" value="Spermine_synth"/>
    <property type="match status" value="1"/>
</dbReference>
<dbReference type="CDD" id="cd02440">
    <property type="entry name" value="AdoMet_MTases"/>
    <property type="match status" value="1"/>
</dbReference>
<organism evidence="7 8">
    <name type="scientific">Massilia frigida</name>
    <dbReference type="NCBI Taxonomy" id="2609281"/>
    <lineage>
        <taxon>Bacteria</taxon>
        <taxon>Pseudomonadati</taxon>
        <taxon>Pseudomonadota</taxon>
        <taxon>Betaproteobacteria</taxon>
        <taxon>Burkholderiales</taxon>
        <taxon>Oxalobacteraceae</taxon>
        <taxon>Telluria group</taxon>
        <taxon>Massilia</taxon>
    </lineage>
</organism>
<name>A0ABX0N9H7_9BURK</name>
<feature type="compositionally biased region" description="Pro residues" evidence="5">
    <location>
        <begin position="1"/>
        <end position="14"/>
    </location>
</feature>
<evidence type="ECO:0000256" key="5">
    <source>
        <dbReference type="SAM" id="MobiDB-lite"/>
    </source>
</evidence>
<dbReference type="Gene3D" id="3.40.50.150">
    <property type="entry name" value="Vaccinia Virus protein VP39"/>
    <property type="match status" value="1"/>
</dbReference>
<evidence type="ECO:0000313" key="8">
    <source>
        <dbReference type="Proteomes" id="UP000621455"/>
    </source>
</evidence>
<feature type="active site" description="Proton acceptor" evidence="4">
    <location>
        <position position="145"/>
    </location>
</feature>
<feature type="region of interest" description="Disordered" evidence="5">
    <location>
        <begin position="1"/>
        <end position="21"/>
    </location>
</feature>
<proteinExistence type="inferred from homology"/>
<dbReference type="EMBL" id="WHJG01000009">
    <property type="protein sequence ID" value="NHZ79901.1"/>
    <property type="molecule type" value="Genomic_DNA"/>
</dbReference>
<keyword evidence="3 4" id="KW-0620">Polyamine biosynthesis</keyword>
<comment type="caution">
    <text evidence="7">The sequence shown here is derived from an EMBL/GenBank/DDBJ whole genome shotgun (WGS) entry which is preliminary data.</text>
</comment>
<dbReference type="InterPro" id="IPR029063">
    <property type="entry name" value="SAM-dependent_MTases_sf"/>
</dbReference>
<dbReference type="RefSeq" id="WP_167086853.1">
    <property type="nucleotide sequence ID" value="NZ_WHJG01000009.1"/>
</dbReference>
<gene>
    <name evidence="7" type="ORF">F2P44_11530</name>
</gene>
<protein>
    <submittedName>
        <fullName evidence="7">Transferase spermidine synthase</fullName>
    </submittedName>
</protein>
<dbReference type="PANTHER" id="PTHR43317">
    <property type="entry name" value="THERMOSPERMINE SYNTHASE ACAULIS5"/>
    <property type="match status" value="1"/>
</dbReference>
<dbReference type="InterPro" id="IPR030374">
    <property type="entry name" value="PABS"/>
</dbReference>